<dbReference type="Proteomes" id="UP000184514">
    <property type="component" value="Unassembled WGS sequence"/>
</dbReference>
<reference evidence="2 3" key="1">
    <citation type="submission" date="2016-10" db="EMBL/GenBank/DDBJ databases">
        <title>Genome sequence of Planktotalea frisia SH6-1.</title>
        <authorList>
            <person name="Poehlein A."/>
            <person name="Bakenhus I."/>
            <person name="Voget S."/>
            <person name="Brinkhoff T."/>
            <person name="Simon M."/>
        </authorList>
    </citation>
    <scope>NUCLEOTIDE SEQUENCE [LARGE SCALE GENOMIC DNA]</scope>
    <source>
        <strain evidence="2 3">SH6-1</strain>
    </source>
</reference>
<proteinExistence type="predicted"/>
<name>A0A1L9NZA1_9RHOB</name>
<organism evidence="2 3">
    <name type="scientific">Planktotalea frisia</name>
    <dbReference type="NCBI Taxonomy" id="696762"/>
    <lineage>
        <taxon>Bacteria</taxon>
        <taxon>Pseudomonadati</taxon>
        <taxon>Pseudomonadota</taxon>
        <taxon>Alphaproteobacteria</taxon>
        <taxon>Rhodobacterales</taxon>
        <taxon>Paracoccaceae</taxon>
        <taxon>Planktotalea</taxon>
    </lineage>
</organism>
<protein>
    <submittedName>
        <fullName evidence="2">Uncharacterized protein</fullName>
    </submittedName>
</protein>
<dbReference type="STRING" id="696762.PFRI_13150"/>
<feature type="transmembrane region" description="Helical" evidence="1">
    <location>
        <begin position="72"/>
        <end position="94"/>
    </location>
</feature>
<feature type="transmembrane region" description="Helical" evidence="1">
    <location>
        <begin position="106"/>
        <end position="123"/>
    </location>
</feature>
<keyword evidence="3" id="KW-1185">Reference proteome</keyword>
<dbReference type="AlphaFoldDB" id="A0A1L9NZA1"/>
<dbReference type="EMBL" id="MLCB01000095">
    <property type="protein sequence ID" value="OJI94494.1"/>
    <property type="molecule type" value="Genomic_DNA"/>
</dbReference>
<keyword evidence="1" id="KW-1133">Transmembrane helix</keyword>
<accession>A0A1L9NZA1</accession>
<feature type="transmembrane region" description="Helical" evidence="1">
    <location>
        <begin position="48"/>
        <end position="65"/>
    </location>
</feature>
<feature type="transmembrane region" description="Helical" evidence="1">
    <location>
        <begin position="9"/>
        <end position="28"/>
    </location>
</feature>
<sequence>MFGVTHKHRYFRIQVIVSVTVGMAVYLATKGGLIPQGYHDSIPQQVGLELWTIGPVLAACVLVYFRRASLDLWSVIGTSLLIYICVFGTLPFIAASDGASRGDQEWLYFAFLNFVGMLIFGGVNAWLGKLLGVLTVFALGLSITTGQMEILVLTPLLTLLNITNVYAQWFVAIVITASRPECRYLGNHPR</sequence>
<gene>
    <name evidence="2" type="ORF">PFRI_13150</name>
</gene>
<evidence type="ECO:0000256" key="1">
    <source>
        <dbReference type="SAM" id="Phobius"/>
    </source>
</evidence>
<feature type="transmembrane region" description="Helical" evidence="1">
    <location>
        <begin position="156"/>
        <end position="177"/>
    </location>
</feature>
<evidence type="ECO:0000313" key="2">
    <source>
        <dbReference type="EMBL" id="OJI94494.1"/>
    </source>
</evidence>
<keyword evidence="1" id="KW-0812">Transmembrane</keyword>
<dbReference type="RefSeq" id="WP_139292101.1">
    <property type="nucleotide sequence ID" value="NZ_MLCB01000095.1"/>
</dbReference>
<evidence type="ECO:0000313" key="3">
    <source>
        <dbReference type="Proteomes" id="UP000184514"/>
    </source>
</evidence>
<feature type="transmembrane region" description="Helical" evidence="1">
    <location>
        <begin position="130"/>
        <end position="150"/>
    </location>
</feature>
<keyword evidence="1" id="KW-0472">Membrane</keyword>
<comment type="caution">
    <text evidence="2">The sequence shown here is derived from an EMBL/GenBank/DDBJ whole genome shotgun (WGS) entry which is preliminary data.</text>
</comment>